<reference evidence="2" key="1">
    <citation type="journal article" date="2018" name="Int. J. Syst. Evol. Microbiol.">
        <title>Neptunicella marina gen. nov., sp. nov., isolated from surface seawater.</title>
        <authorList>
            <person name="Liu X."/>
            <person name="Lai Q."/>
            <person name="Du Y."/>
            <person name="Zhang X."/>
            <person name="Liu Z."/>
            <person name="Sun F."/>
            <person name="Shao Z."/>
        </authorList>
    </citation>
    <scope>NUCLEOTIDE SEQUENCE</scope>
    <source>
        <strain evidence="2">S27-2</strain>
    </source>
</reference>
<feature type="signal peptide" evidence="1">
    <location>
        <begin position="1"/>
        <end position="34"/>
    </location>
</feature>
<name>A0A8J6M2P7_9ALTE</name>
<evidence type="ECO:0000256" key="1">
    <source>
        <dbReference type="SAM" id="SignalP"/>
    </source>
</evidence>
<reference evidence="2" key="2">
    <citation type="submission" date="2020-08" db="EMBL/GenBank/DDBJ databases">
        <authorList>
            <person name="Lai Q."/>
        </authorList>
    </citation>
    <scope>NUCLEOTIDE SEQUENCE</scope>
    <source>
        <strain evidence="2">S27-2</strain>
    </source>
</reference>
<dbReference type="SUPFAM" id="SSF51445">
    <property type="entry name" value="(Trans)glycosidases"/>
    <property type="match status" value="1"/>
</dbReference>
<sequence length="461" mass="51783">MFFGRVHRFIPRVVTCIFALASIAACNPASQSSASPKQDNPLSSKPRLAKNLIRVEFDHRIKPVTHVASGALYGVVEHIPEDLQQLVTPLQPSTYLQPALAGKDAQQPYGNAVAVAERLTNVSDAKVTIRLADVLPGWPYEWTNWQQWQSKVMQVINSRQHSNSNNYYGYEIWNEPDVTWQAKNGQFNRDVWLKTYQLLKQHDPQQAIIGPSFAVYEQQKMREFLLFCKQYNCLPDVISWHQLQGVESVATNVANYRATEKELGIAAKRLSINEYSHDTHEYEGAPGVSVPFIAKFERHGVESANISWWFPALPGRLGSLLTANNQKNGGWWLYKWYGDMQGDMVKTVPPDDNSDGLDAFANIDLLNNSASIVLGGNFTGTASVNISGLPQAFGDTILVKTEHVVWDSKESPVNQTITDSVKTYDIEQGEIKLDVVVENALWGYRLQLTPQKNTNLHNVRS</sequence>
<evidence type="ECO:0000313" key="3">
    <source>
        <dbReference type="Proteomes" id="UP000601768"/>
    </source>
</evidence>
<dbReference type="InterPro" id="IPR017853">
    <property type="entry name" value="GH"/>
</dbReference>
<keyword evidence="1" id="KW-0732">Signal</keyword>
<keyword evidence="3" id="KW-1185">Reference proteome</keyword>
<dbReference type="GO" id="GO:0016787">
    <property type="term" value="F:hydrolase activity"/>
    <property type="evidence" value="ECO:0007669"/>
    <property type="project" value="UniProtKB-KW"/>
</dbReference>
<feature type="chain" id="PRO_5035215285" evidence="1">
    <location>
        <begin position="35"/>
        <end position="461"/>
    </location>
</feature>
<keyword evidence="2" id="KW-0378">Hydrolase</keyword>
<proteinExistence type="predicted"/>
<comment type="caution">
    <text evidence="2">The sequence shown here is derived from an EMBL/GenBank/DDBJ whole genome shotgun (WGS) entry which is preliminary data.</text>
</comment>
<gene>
    <name evidence="2" type="ORF">H8B19_01990</name>
</gene>
<organism evidence="2 3">
    <name type="scientific">Neptunicella marina</name>
    <dbReference type="NCBI Taxonomy" id="2125989"/>
    <lineage>
        <taxon>Bacteria</taxon>
        <taxon>Pseudomonadati</taxon>
        <taxon>Pseudomonadota</taxon>
        <taxon>Gammaproteobacteria</taxon>
        <taxon>Alteromonadales</taxon>
        <taxon>Alteromonadaceae</taxon>
        <taxon>Neptunicella</taxon>
    </lineage>
</organism>
<protein>
    <submittedName>
        <fullName evidence="2">Glycoside hydrolase family 39</fullName>
    </submittedName>
</protein>
<accession>A0A8J6M2P7</accession>
<dbReference type="Gene3D" id="3.20.20.80">
    <property type="entry name" value="Glycosidases"/>
    <property type="match status" value="1"/>
</dbReference>
<dbReference type="Proteomes" id="UP000601768">
    <property type="component" value="Unassembled WGS sequence"/>
</dbReference>
<dbReference type="PROSITE" id="PS51257">
    <property type="entry name" value="PROKAR_LIPOPROTEIN"/>
    <property type="match status" value="1"/>
</dbReference>
<evidence type="ECO:0000313" key="2">
    <source>
        <dbReference type="EMBL" id="MBC3764631.1"/>
    </source>
</evidence>
<dbReference type="AlphaFoldDB" id="A0A8J6M2P7"/>
<dbReference type="EMBL" id="JACNEP010000001">
    <property type="protein sequence ID" value="MBC3764631.1"/>
    <property type="molecule type" value="Genomic_DNA"/>
</dbReference>